<keyword evidence="11 13" id="KW-0106">Calcium</keyword>
<comment type="cofactor">
    <cofactor evidence="11 13">
        <name>Ca(2+)</name>
        <dbReference type="ChEBI" id="CHEBI:29108"/>
    </cofactor>
    <text evidence="11 13">Binds 2 calcium ions per subunit.</text>
</comment>
<keyword evidence="17" id="KW-1185">Reference proteome</keyword>
<comment type="cofactor">
    <cofactor evidence="11 13">
        <name>heme b</name>
        <dbReference type="ChEBI" id="CHEBI:60344"/>
    </cofactor>
    <text evidence="11 13">Binds 1 heme b (iron(II)-protoporphyrin IX) group per subunit.</text>
</comment>
<dbReference type="GO" id="GO:0042744">
    <property type="term" value="P:hydrogen peroxide catabolic process"/>
    <property type="evidence" value="ECO:0007669"/>
    <property type="project" value="UniProtKB-KW"/>
</dbReference>
<dbReference type="EMBL" id="PKMF04000902">
    <property type="protein sequence ID" value="KAK7817059.1"/>
    <property type="molecule type" value="Genomic_DNA"/>
</dbReference>
<feature type="binding site" evidence="11">
    <location>
        <position position="64"/>
    </location>
    <ligand>
        <name>Ca(2+)</name>
        <dbReference type="ChEBI" id="CHEBI:29108"/>
        <label>1</label>
    </ligand>
</feature>
<evidence type="ECO:0000256" key="3">
    <source>
        <dbReference type="ARBA" id="ARBA00012313"/>
    </source>
</evidence>
<dbReference type="FunFam" id="1.10.420.10:FF:000001">
    <property type="entry name" value="Peroxidase"/>
    <property type="match status" value="1"/>
</dbReference>
<evidence type="ECO:0000256" key="5">
    <source>
        <dbReference type="ARBA" id="ARBA00022617"/>
    </source>
</evidence>
<dbReference type="PROSITE" id="PS50873">
    <property type="entry name" value="PEROXIDASE_4"/>
    <property type="match status" value="1"/>
</dbReference>
<feature type="binding site" description="axial binding residue" evidence="11">
    <location>
        <position position="172"/>
    </location>
    <ligand>
        <name>heme b</name>
        <dbReference type="ChEBI" id="CHEBI:60344"/>
    </ligand>
    <ligandPart>
        <name>Fe</name>
        <dbReference type="ChEBI" id="CHEBI:18248"/>
    </ligandPart>
</feature>
<comment type="subcellular location">
    <subcellularLocation>
        <location evidence="13">Secreted</location>
    </subcellularLocation>
</comment>
<dbReference type="Proteomes" id="UP000237347">
    <property type="component" value="Unassembled WGS sequence"/>
</dbReference>
<feature type="binding site" evidence="11">
    <location>
        <position position="68"/>
    </location>
    <ligand>
        <name>Ca(2+)</name>
        <dbReference type="ChEBI" id="CHEBI:29108"/>
        <label>1</label>
    </ligand>
</feature>
<keyword evidence="13" id="KW-0376">Hydrogen peroxide</keyword>
<keyword evidence="6 11" id="KW-0479">Metal-binding</keyword>
<name>A0AAW0IRK0_QUESU</name>
<feature type="binding site" evidence="10">
    <location>
        <position position="142"/>
    </location>
    <ligand>
        <name>substrate</name>
    </ligand>
</feature>
<dbReference type="PANTHER" id="PTHR31235">
    <property type="entry name" value="PEROXIDASE 25-RELATED"/>
    <property type="match status" value="1"/>
</dbReference>
<evidence type="ECO:0000256" key="13">
    <source>
        <dbReference type="RuleBase" id="RU362060"/>
    </source>
</evidence>
<evidence type="ECO:0000256" key="4">
    <source>
        <dbReference type="ARBA" id="ARBA00022559"/>
    </source>
</evidence>
<evidence type="ECO:0000256" key="14">
    <source>
        <dbReference type="SAM" id="MobiDB-lite"/>
    </source>
</evidence>
<dbReference type="PRINTS" id="PR00461">
    <property type="entry name" value="PLPEROXIDASE"/>
</dbReference>
<sequence>GENLKSFSSSPLYYSNSSTQSASSSNDDISGLKLLPSTLTITMSLQLSYAFSSTTASLRYYIPGCDASVLLDDSNGDKNHSIERQAIPNQTLRGFDKIDSKQGCFANLRGPLTKGWWPFLSSVNRSEGQHSFIFNEALAAIPRPDDNIKQTFHLFDLGGFDERETVSLLGAHNIGKIGCEFIQKRLFNFKGTGQPDPTIAPDFLAEMRMRCQDSNGTTAWPSSSSMASLEMSESAVGMSYLQALSSSILSGAGFDTHYYRSLLNGRGLLFADQQLMANEKTARLVRAYASDDGSTFRMDFAQAMMKMSGLNLLTGSQAQVPRNCSLPLAAPQAFECISSLGLALRLYPDECKQEKNYLHLNIHIKHSKVKKERAKVKLLPGRDIQEEKDPHKPRAKPQKGKQA</sequence>
<dbReference type="InterPro" id="IPR010255">
    <property type="entry name" value="Haem_peroxidase_sf"/>
</dbReference>
<feature type="region of interest" description="Disordered" evidence="14">
    <location>
        <begin position="1"/>
        <end position="27"/>
    </location>
</feature>
<evidence type="ECO:0000256" key="1">
    <source>
        <dbReference type="ARBA" id="ARBA00000189"/>
    </source>
</evidence>
<keyword evidence="5 13" id="KW-0349">Heme</keyword>
<evidence type="ECO:0000256" key="8">
    <source>
        <dbReference type="ARBA" id="ARBA00023004"/>
    </source>
</evidence>
<gene>
    <name evidence="16" type="primary">PER48_0</name>
    <name evidence="16" type="ORF">CFP56_043281</name>
</gene>
<feature type="non-terminal residue" evidence="16">
    <location>
        <position position="1"/>
    </location>
</feature>
<keyword evidence="9 12" id="KW-1015">Disulfide bond</keyword>
<evidence type="ECO:0000256" key="7">
    <source>
        <dbReference type="ARBA" id="ARBA00023002"/>
    </source>
</evidence>
<dbReference type="Pfam" id="PF00141">
    <property type="entry name" value="peroxidase"/>
    <property type="match status" value="1"/>
</dbReference>
<evidence type="ECO:0000256" key="10">
    <source>
        <dbReference type="PIRSR" id="PIRSR600823-2"/>
    </source>
</evidence>
<dbReference type="EC" id="1.11.1.7" evidence="3 13"/>
<comment type="function">
    <text evidence="2">Removal of H(2)O(2), oxidation of toxic reductants, biosynthesis and degradation of lignin, suberization, auxin catabolism, response to environmental stresses such as wounding, pathogen attack and oxidative stress. These functions might be dependent on each isozyme/isoform in each plant tissue.</text>
</comment>
<evidence type="ECO:0000256" key="6">
    <source>
        <dbReference type="ARBA" id="ARBA00022723"/>
    </source>
</evidence>
<evidence type="ECO:0000256" key="12">
    <source>
        <dbReference type="PIRSR" id="PIRSR600823-5"/>
    </source>
</evidence>
<dbReference type="GO" id="GO:0140825">
    <property type="term" value="F:lactoperoxidase activity"/>
    <property type="evidence" value="ECO:0007669"/>
    <property type="project" value="UniProtKB-EC"/>
</dbReference>
<evidence type="ECO:0000313" key="16">
    <source>
        <dbReference type="EMBL" id="KAK7817059.1"/>
    </source>
</evidence>
<evidence type="ECO:0000256" key="11">
    <source>
        <dbReference type="PIRSR" id="PIRSR600823-3"/>
    </source>
</evidence>
<keyword evidence="13" id="KW-0964">Secreted</keyword>
<comment type="caution">
    <text evidence="16">The sequence shown here is derived from an EMBL/GenBank/DDBJ whole genome shotgun (WGS) entry which is preliminary data.</text>
</comment>
<dbReference type="InterPro" id="IPR002016">
    <property type="entry name" value="Haem_peroxidase"/>
</dbReference>
<accession>A0AAW0IRK0</accession>
<feature type="compositionally biased region" description="Basic residues" evidence="14">
    <location>
        <begin position="393"/>
        <end position="403"/>
    </location>
</feature>
<keyword evidence="4 13" id="KW-0575">Peroxidase</keyword>
<evidence type="ECO:0000313" key="17">
    <source>
        <dbReference type="Proteomes" id="UP000237347"/>
    </source>
</evidence>
<feature type="region of interest" description="Disordered" evidence="14">
    <location>
        <begin position="377"/>
        <end position="403"/>
    </location>
</feature>
<protein>
    <recommendedName>
        <fullName evidence="3 13">Peroxidase</fullName>
        <ecNumber evidence="3 13">1.11.1.7</ecNumber>
    </recommendedName>
</protein>
<feature type="disulfide bond" evidence="12">
    <location>
        <begin position="179"/>
        <end position="211"/>
    </location>
</feature>
<feature type="compositionally biased region" description="Basic and acidic residues" evidence="14">
    <location>
        <begin position="383"/>
        <end position="392"/>
    </location>
</feature>
<dbReference type="Gene3D" id="1.10.420.10">
    <property type="entry name" value="Peroxidase, domain 2"/>
    <property type="match status" value="1"/>
</dbReference>
<dbReference type="Gene3D" id="1.10.520.10">
    <property type="match status" value="1"/>
</dbReference>
<feature type="binding site" evidence="11">
    <location>
        <position position="83"/>
    </location>
    <ligand>
        <name>Ca(2+)</name>
        <dbReference type="ChEBI" id="CHEBI:29108"/>
        <label>1</label>
    </ligand>
</feature>
<evidence type="ECO:0000256" key="2">
    <source>
        <dbReference type="ARBA" id="ARBA00002322"/>
    </source>
</evidence>
<organism evidence="16 17">
    <name type="scientific">Quercus suber</name>
    <name type="common">Cork oak</name>
    <dbReference type="NCBI Taxonomy" id="58331"/>
    <lineage>
        <taxon>Eukaryota</taxon>
        <taxon>Viridiplantae</taxon>
        <taxon>Streptophyta</taxon>
        <taxon>Embryophyta</taxon>
        <taxon>Tracheophyta</taxon>
        <taxon>Spermatophyta</taxon>
        <taxon>Magnoliopsida</taxon>
        <taxon>eudicotyledons</taxon>
        <taxon>Gunneridae</taxon>
        <taxon>Pentapetalae</taxon>
        <taxon>rosids</taxon>
        <taxon>fabids</taxon>
        <taxon>Fagales</taxon>
        <taxon>Fagaceae</taxon>
        <taxon>Quercus</taxon>
    </lineage>
</organism>
<dbReference type="AlphaFoldDB" id="A0AAW0IRK0"/>
<keyword evidence="7 13" id="KW-0560">Oxidoreductase</keyword>
<dbReference type="InterPro" id="IPR000823">
    <property type="entry name" value="Peroxidase_pln"/>
</dbReference>
<dbReference type="GO" id="GO:0006979">
    <property type="term" value="P:response to oxidative stress"/>
    <property type="evidence" value="ECO:0007669"/>
    <property type="project" value="UniProtKB-UniRule"/>
</dbReference>
<evidence type="ECO:0000259" key="15">
    <source>
        <dbReference type="PROSITE" id="PS50873"/>
    </source>
</evidence>
<dbReference type="GO" id="GO:0046872">
    <property type="term" value="F:metal ion binding"/>
    <property type="evidence" value="ECO:0007669"/>
    <property type="project" value="UniProtKB-UniRule"/>
</dbReference>
<reference evidence="16 17" key="1">
    <citation type="journal article" date="2018" name="Sci. Data">
        <title>The draft genome sequence of cork oak.</title>
        <authorList>
            <person name="Ramos A.M."/>
            <person name="Usie A."/>
            <person name="Barbosa P."/>
            <person name="Barros P.M."/>
            <person name="Capote T."/>
            <person name="Chaves I."/>
            <person name="Simoes F."/>
            <person name="Abreu I."/>
            <person name="Carrasquinho I."/>
            <person name="Faro C."/>
            <person name="Guimaraes J.B."/>
            <person name="Mendonca D."/>
            <person name="Nobrega F."/>
            <person name="Rodrigues L."/>
            <person name="Saibo N.J.M."/>
            <person name="Varela M.C."/>
            <person name="Egas C."/>
            <person name="Matos J."/>
            <person name="Miguel C.M."/>
            <person name="Oliveira M.M."/>
            <person name="Ricardo C.P."/>
            <person name="Goncalves S."/>
        </authorList>
    </citation>
    <scope>NUCLEOTIDE SEQUENCE [LARGE SCALE GENOMIC DNA]</scope>
    <source>
        <strain evidence="17">cv. HL8</strain>
    </source>
</reference>
<comment type="catalytic activity">
    <reaction evidence="1 13">
        <text>2 a phenolic donor + H2O2 = 2 a phenolic radical donor + 2 H2O</text>
        <dbReference type="Rhea" id="RHEA:56136"/>
        <dbReference type="ChEBI" id="CHEBI:15377"/>
        <dbReference type="ChEBI" id="CHEBI:16240"/>
        <dbReference type="ChEBI" id="CHEBI:139520"/>
        <dbReference type="ChEBI" id="CHEBI:139521"/>
        <dbReference type="EC" id="1.11.1.7"/>
    </reaction>
</comment>
<keyword evidence="8 11" id="KW-0408">Iron</keyword>
<feature type="domain" description="Plant heme peroxidase family profile" evidence="15">
    <location>
        <begin position="61"/>
        <end position="328"/>
    </location>
</feature>
<feature type="binding site" evidence="11">
    <location>
        <position position="66"/>
    </location>
    <ligand>
        <name>Ca(2+)</name>
        <dbReference type="ChEBI" id="CHEBI:29108"/>
        <label>1</label>
    </ligand>
</feature>
<feature type="binding site" evidence="11">
    <location>
        <position position="255"/>
    </location>
    <ligand>
        <name>Ca(2+)</name>
        <dbReference type="ChEBI" id="CHEBI:29108"/>
        <label>2</label>
    </ligand>
</feature>
<dbReference type="GO" id="GO:0020037">
    <property type="term" value="F:heme binding"/>
    <property type="evidence" value="ECO:0007669"/>
    <property type="project" value="UniProtKB-UniRule"/>
</dbReference>
<dbReference type="GO" id="GO:0005576">
    <property type="term" value="C:extracellular region"/>
    <property type="evidence" value="ECO:0007669"/>
    <property type="project" value="UniProtKB-SubCell"/>
</dbReference>
<dbReference type="SUPFAM" id="SSF48113">
    <property type="entry name" value="Heme-dependent peroxidases"/>
    <property type="match status" value="1"/>
</dbReference>
<evidence type="ECO:0000256" key="9">
    <source>
        <dbReference type="ARBA" id="ARBA00023157"/>
    </source>
</evidence>
<comment type="similarity">
    <text evidence="13">Belongs to the peroxidase family. Classical plant (class III) peroxidase subfamily.</text>
</comment>
<proteinExistence type="inferred from homology"/>